<dbReference type="PANTHER" id="PTHR42930">
    <property type="entry name" value="PHOSPHATE-SPECIFIC TRANSPORT SYSTEM ACCESSORY PROTEIN PHOU"/>
    <property type="match status" value="1"/>
</dbReference>
<sequence length="196" mass="21261">MCALGVGQLRSATDALVRADLALAKQVVVADRELDAAREECEHDAQALLALQAPVAHDLRAVLAVVYCADRLERMGDLARHVAESACRAYPHPAAPVTLAPLFVELGRLTVAMAEQLQAMITEPGGLSFELLRAADAQVDRLHRGLMARIGQPEWTYGVAAAVEVALLARFYERFGDHVVAVARRLDFVRTGEIAR</sequence>
<evidence type="ECO:0000313" key="3">
    <source>
        <dbReference type="EMBL" id="GGU87448.1"/>
    </source>
</evidence>
<keyword evidence="1" id="KW-0813">Transport</keyword>
<keyword evidence="4" id="KW-1185">Reference proteome</keyword>
<dbReference type="Gene3D" id="1.20.58.220">
    <property type="entry name" value="Phosphate transport system protein phou homolog 2, domain 2"/>
    <property type="match status" value="1"/>
</dbReference>
<dbReference type="EMBL" id="BMRE01000113">
    <property type="protein sequence ID" value="GGU87448.1"/>
    <property type="molecule type" value="Genomic_DNA"/>
</dbReference>
<evidence type="ECO:0000313" key="4">
    <source>
        <dbReference type="Proteomes" id="UP000649573"/>
    </source>
</evidence>
<evidence type="ECO:0000256" key="1">
    <source>
        <dbReference type="ARBA" id="ARBA00022592"/>
    </source>
</evidence>
<protein>
    <submittedName>
        <fullName evidence="3">Phosphate transport system regulatory protein PhoU</fullName>
    </submittedName>
</protein>
<dbReference type="InterPro" id="IPR038078">
    <property type="entry name" value="PhoU-like_sf"/>
</dbReference>
<keyword evidence="1" id="KW-0592">Phosphate transport</keyword>
<reference evidence="4" key="1">
    <citation type="journal article" date="2019" name="Int. J. Syst. Evol. Microbiol.">
        <title>The Global Catalogue of Microorganisms (GCM) 10K type strain sequencing project: providing services to taxonomists for standard genome sequencing and annotation.</title>
        <authorList>
            <consortium name="The Broad Institute Genomics Platform"/>
            <consortium name="The Broad Institute Genome Sequencing Center for Infectious Disease"/>
            <person name="Wu L."/>
            <person name="Ma J."/>
        </authorList>
    </citation>
    <scope>NUCLEOTIDE SEQUENCE [LARGE SCALE GENOMIC DNA]</scope>
    <source>
        <strain evidence="4">JCM 3296</strain>
    </source>
</reference>
<feature type="domain" description="PhoU" evidence="2">
    <location>
        <begin position="105"/>
        <end position="185"/>
    </location>
</feature>
<evidence type="ECO:0000259" key="2">
    <source>
        <dbReference type="Pfam" id="PF01895"/>
    </source>
</evidence>
<dbReference type="Proteomes" id="UP000649573">
    <property type="component" value="Unassembled WGS sequence"/>
</dbReference>
<dbReference type="PANTHER" id="PTHR42930:SF3">
    <property type="entry name" value="PHOSPHATE-SPECIFIC TRANSPORT SYSTEM ACCESSORY PROTEIN PHOU"/>
    <property type="match status" value="1"/>
</dbReference>
<dbReference type="InterPro" id="IPR026022">
    <property type="entry name" value="PhoU_dom"/>
</dbReference>
<gene>
    <name evidence="3" type="primary">phoU</name>
    <name evidence="3" type="ORF">GCM10010178_91560</name>
</gene>
<organism evidence="3 4">
    <name type="scientific">Lentzea flava</name>
    <dbReference type="NCBI Taxonomy" id="103732"/>
    <lineage>
        <taxon>Bacteria</taxon>
        <taxon>Bacillati</taxon>
        <taxon>Actinomycetota</taxon>
        <taxon>Actinomycetes</taxon>
        <taxon>Pseudonocardiales</taxon>
        <taxon>Pseudonocardiaceae</taxon>
        <taxon>Lentzea</taxon>
    </lineage>
</organism>
<dbReference type="SUPFAM" id="SSF109755">
    <property type="entry name" value="PhoU-like"/>
    <property type="match status" value="1"/>
</dbReference>
<proteinExistence type="predicted"/>
<name>A0ABQ2VK89_9PSEU</name>
<comment type="caution">
    <text evidence="3">The sequence shown here is derived from an EMBL/GenBank/DDBJ whole genome shotgun (WGS) entry which is preliminary data.</text>
</comment>
<dbReference type="InterPro" id="IPR028366">
    <property type="entry name" value="PhoU"/>
</dbReference>
<accession>A0ABQ2VK89</accession>
<feature type="domain" description="PhoU" evidence="2">
    <location>
        <begin position="1"/>
        <end position="85"/>
    </location>
</feature>
<dbReference type="Pfam" id="PF01895">
    <property type="entry name" value="PhoU"/>
    <property type="match status" value="2"/>
</dbReference>